<keyword evidence="2" id="KW-0378">Hydrolase</keyword>
<evidence type="ECO:0000256" key="2">
    <source>
        <dbReference type="RuleBase" id="RU361185"/>
    </source>
</evidence>
<dbReference type="Proteomes" id="UP001597399">
    <property type="component" value="Unassembled WGS sequence"/>
</dbReference>
<feature type="domain" description="Glycoside hydrolase family 31 TIM barrel" evidence="3">
    <location>
        <begin position="2"/>
        <end position="48"/>
    </location>
</feature>
<keyword evidence="2" id="KW-0326">Glycosidase</keyword>
<accession>A0ABW5SAH1</accession>
<dbReference type="InterPro" id="IPR000322">
    <property type="entry name" value="Glyco_hydro_31_TIM"/>
</dbReference>
<evidence type="ECO:0000259" key="3">
    <source>
        <dbReference type="Pfam" id="PF01055"/>
    </source>
</evidence>
<dbReference type="InterPro" id="IPR017853">
    <property type="entry name" value="GH"/>
</dbReference>
<proteinExistence type="inferred from homology"/>
<dbReference type="EMBL" id="JBHUMQ010000061">
    <property type="protein sequence ID" value="MFD2696167.1"/>
    <property type="molecule type" value="Genomic_DNA"/>
</dbReference>
<organism evidence="4 5">
    <name type="scientific">Sporolactobacillus shoreicorticis</name>
    <dbReference type="NCBI Taxonomy" id="1923877"/>
    <lineage>
        <taxon>Bacteria</taxon>
        <taxon>Bacillati</taxon>
        <taxon>Bacillota</taxon>
        <taxon>Bacilli</taxon>
        <taxon>Bacillales</taxon>
        <taxon>Sporolactobacillaceae</taxon>
        <taxon>Sporolactobacillus</taxon>
    </lineage>
</organism>
<protein>
    <submittedName>
        <fullName evidence="4">TIM-barrel domain-containing protein</fullName>
    </submittedName>
</protein>
<dbReference type="RefSeq" id="WP_373689464.1">
    <property type="nucleotide sequence ID" value="NZ_JAMXWM010000033.1"/>
</dbReference>
<dbReference type="Pfam" id="PF01055">
    <property type="entry name" value="Glyco_hydro_31_2nd"/>
    <property type="match status" value="1"/>
</dbReference>
<dbReference type="Gene3D" id="3.20.20.80">
    <property type="entry name" value="Glycosidases"/>
    <property type="match status" value="1"/>
</dbReference>
<name>A0ABW5SAH1_9BACL</name>
<evidence type="ECO:0000313" key="4">
    <source>
        <dbReference type="EMBL" id="MFD2696167.1"/>
    </source>
</evidence>
<evidence type="ECO:0000313" key="5">
    <source>
        <dbReference type="Proteomes" id="UP001597399"/>
    </source>
</evidence>
<evidence type="ECO:0000256" key="1">
    <source>
        <dbReference type="ARBA" id="ARBA00007806"/>
    </source>
</evidence>
<dbReference type="SUPFAM" id="SSF51445">
    <property type="entry name" value="(Trans)glycosidases"/>
    <property type="match status" value="1"/>
</dbReference>
<keyword evidence="5" id="KW-1185">Reference proteome</keyword>
<reference evidence="5" key="1">
    <citation type="journal article" date="2019" name="Int. J. Syst. Evol. Microbiol.">
        <title>The Global Catalogue of Microorganisms (GCM) 10K type strain sequencing project: providing services to taxonomists for standard genome sequencing and annotation.</title>
        <authorList>
            <consortium name="The Broad Institute Genomics Platform"/>
            <consortium name="The Broad Institute Genome Sequencing Center for Infectious Disease"/>
            <person name="Wu L."/>
            <person name="Ma J."/>
        </authorList>
    </citation>
    <scope>NUCLEOTIDE SEQUENCE [LARGE SCALE GENOMIC DNA]</scope>
    <source>
        <strain evidence="5">TISTR 2466</strain>
    </source>
</reference>
<comment type="caution">
    <text evidence="4">The sequence shown here is derived from an EMBL/GenBank/DDBJ whole genome shotgun (WGS) entry which is preliminary data.</text>
</comment>
<comment type="similarity">
    <text evidence="1 2">Belongs to the glycosyl hydrolase 31 family.</text>
</comment>
<gene>
    <name evidence="4" type="ORF">ACFSUE_21440</name>
</gene>
<sequence>MLDVARKYKRLRIPLDVIVIDFFHWIHQGEWSFDPVYWPDPKANVGKTTTNMALTCSG</sequence>